<dbReference type="AlphaFoldDB" id="A0A157ZKB4"/>
<comment type="caution">
    <text evidence="2">The sequence shown here is derived from an EMBL/GenBank/DDBJ whole genome shotgun (WGS) entry which is preliminary data.</text>
</comment>
<proteinExistence type="predicted"/>
<evidence type="ECO:0000313" key="3">
    <source>
        <dbReference type="Proteomes" id="UP000071859"/>
    </source>
</evidence>
<dbReference type="Gene3D" id="3.30.870.10">
    <property type="entry name" value="Endonuclease Chain A"/>
    <property type="match status" value="1"/>
</dbReference>
<protein>
    <recommendedName>
        <fullName evidence="1">PLD phosphodiesterase domain-containing protein</fullName>
    </recommendedName>
</protein>
<dbReference type="InterPro" id="IPR001736">
    <property type="entry name" value="PLipase_D/transphosphatidylase"/>
</dbReference>
<dbReference type="GO" id="GO:0003824">
    <property type="term" value="F:catalytic activity"/>
    <property type="evidence" value="ECO:0007669"/>
    <property type="project" value="InterPro"/>
</dbReference>
<accession>A0A157ZKB4</accession>
<dbReference type="GO" id="GO:0006793">
    <property type="term" value="P:phosphorus metabolic process"/>
    <property type="evidence" value="ECO:0007669"/>
    <property type="project" value="UniProtKB-ARBA"/>
</dbReference>
<evidence type="ECO:0000313" key="2">
    <source>
        <dbReference type="EMBL" id="SAK45931.1"/>
    </source>
</evidence>
<name>A0A157ZKB4_9BURK</name>
<evidence type="ECO:0000259" key="1">
    <source>
        <dbReference type="PROSITE" id="PS50035"/>
    </source>
</evidence>
<dbReference type="Proteomes" id="UP000071859">
    <property type="component" value="Unassembled WGS sequence"/>
</dbReference>
<reference evidence="2" key="1">
    <citation type="submission" date="2016-01" db="EMBL/GenBank/DDBJ databases">
        <authorList>
            <person name="Peeters C."/>
        </authorList>
    </citation>
    <scope>NUCLEOTIDE SEQUENCE</scope>
    <source>
        <strain evidence="2">LMG 29321</strain>
    </source>
</reference>
<dbReference type="RefSeq" id="WP_062602213.1">
    <property type="nucleotide sequence ID" value="NZ_FCOX02000002.1"/>
</dbReference>
<sequence length="677" mass="75467">MSNASARIDRVMRATLENIRDRFDADQTRYVLFTTFNFASQFFEANVLPLLLGDSVDELNGASETRYAINEDLKQLRCLVVCDRSTGPEPKGDLRYGLLPVGLPAGRFHPKLMLMAGTLKGTGQRGMWLSVGSGNLTLSGWAINREVIGRTIVARQHASALRPLIAWLAVQAQRQVAVSGPDAVEGKEEGEIREILDYLHHALGDAGQFASDTPDMPALHLSLPVEGRASRAMIDDLRGDRRWRMARVVSPYWSGVDRIVARLGVEQCVFTPSVDVEGKYRFPVETLAPPGSFARSFERFATERERYTHAKALMLEDDDARVLCIGSANFTLAAMLADRGQTLINVEAMLRYSLAQHADPWHGAFESLGETDLTSSGERDEEDSAPPLPPFEAIVTCDWRTRQFHAQLTVTSDEPVRDIVLRVDGFTHLFATATRGQTQVASLGPFSGLHPVRSFHVSYVHANEVNATFRGLVTQLRAFDDELGYQARPRLKKVLELLRKLNPALPESRIRERAALGAEGGDGEEESAEPTFDFFGLFQATWKMLEYYGTPDSAGNWRNPFESLAPYGATTLYRAITLQAAETHEEKIGRYIQLVELRDVVERLEAIGRHRLDDDTRLGINTEIDNLTAIMTELLGNSSSFRSMFGDVTAERSQAFLEWFHDEMRSTAELATGTTHE</sequence>
<feature type="domain" description="PLD phosphodiesterase" evidence="1">
    <location>
        <begin position="304"/>
        <end position="334"/>
    </location>
</feature>
<dbReference type="OrthoDB" id="8769320at2"/>
<organism evidence="2 3">
    <name type="scientific">Caballeronia calidae</name>
    <dbReference type="NCBI Taxonomy" id="1777139"/>
    <lineage>
        <taxon>Bacteria</taxon>
        <taxon>Pseudomonadati</taxon>
        <taxon>Pseudomonadota</taxon>
        <taxon>Betaproteobacteria</taxon>
        <taxon>Burkholderiales</taxon>
        <taxon>Burkholderiaceae</taxon>
        <taxon>Caballeronia</taxon>
    </lineage>
</organism>
<dbReference type="PROSITE" id="PS50035">
    <property type="entry name" value="PLD"/>
    <property type="match status" value="1"/>
</dbReference>
<gene>
    <name evidence="2" type="ORF">AWB78_00665</name>
</gene>
<keyword evidence="3" id="KW-1185">Reference proteome</keyword>
<dbReference type="EMBL" id="FCOX02000002">
    <property type="protein sequence ID" value="SAK45931.1"/>
    <property type="molecule type" value="Genomic_DNA"/>
</dbReference>